<protein>
    <submittedName>
        <fullName evidence="1">Uncharacterized protein</fullName>
    </submittedName>
</protein>
<evidence type="ECO:0000313" key="2">
    <source>
        <dbReference type="Proteomes" id="UP000887458"/>
    </source>
</evidence>
<reference evidence="1 2" key="1">
    <citation type="journal article" date="2018" name="J. Allergy Clin. Immunol.">
        <title>High-quality assembly of Dermatophagoides pteronyssinus genome and transcriptome reveals a wide range of novel allergens.</title>
        <authorList>
            <person name="Liu X.Y."/>
            <person name="Yang K.Y."/>
            <person name="Wang M.Q."/>
            <person name="Kwok J.S."/>
            <person name="Zeng X."/>
            <person name="Yang Z."/>
            <person name="Xiao X.J."/>
            <person name="Lau C.P."/>
            <person name="Li Y."/>
            <person name="Huang Z.M."/>
            <person name="Ba J.G."/>
            <person name="Yim A.K."/>
            <person name="Ouyang C.Y."/>
            <person name="Ngai S.M."/>
            <person name="Chan T.F."/>
            <person name="Leung E.L."/>
            <person name="Liu L."/>
            <person name="Liu Z.G."/>
            <person name="Tsui S.K."/>
        </authorList>
    </citation>
    <scope>NUCLEOTIDE SEQUENCE [LARGE SCALE GENOMIC DNA]</scope>
    <source>
        <strain evidence="1">Derp</strain>
    </source>
</reference>
<name>A0ABQ8JQP1_DERPT</name>
<dbReference type="EMBL" id="NJHN03000024">
    <property type="protein sequence ID" value="KAH9424929.1"/>
    <property type="molecule type" value="Genomic_DNA"/>
</dbReference>
<comment type="caution">
    <text evidence="1">The sequence shown here is derived from an EMBL/GenBank/DDBJ whole genome shotgun (WGS) entry which is preliminary data.</text>
</comment>
<evidence type="ECO:0000313" key="1">
    <source>
        <dbReference type="EMBL" id="KAH9424929.1"/>
    </source>
</evidence>
<dbReference type="Proteomes" id="UP000887458">
    <property type="component" value="Unassembled WGS sequence"/>
</dbReference>
<sequence>MDSAQVGVFEQTDQISFRSFLIRRNREIRITITNIHSRRMVKDGAIVLLHTCNAPMAALWKRKSVLKSWAISRTKRWNGRMINTEILDQFSGQNKQFFMGSKIESDTTTVNNNNNKQ</sequence>
<reference evidence="1 2" key="2">
    <citation type="journal article" date="2022" name="Mol. Biol. Evol.">
        <title>Comparative Genomics Reveals Insights into the Divergent Evolution of Astigmatic Mites and Household Pest Adaptations.</title>
        <authorList>
            <person name="Xiong Q."/>
            <person name="Wan A.T."/>
            <person name="Liu X."/>
            <person name="Fung C.S."/>
            <person name="Xiao X."/>
            <person name="Malainual N."/>
            <person name="Hou J."/>
            <person name="Wang L."/>
            <person name="Wang M."/>
            <person name="Yang K.Y."/>
            <person name="Cui Y."/>
            <person name="Leung E.L."/>
            <person name="Nong W."/>
            <person name="Shin S.K."/>
            <person name="Au S.W."/>
            <person name="Jeong K.Y."/>
            <person name="Chew F.T."/>
            <person name="Hui J.H."/>
            <person name="Leung T.F."/>
            <person name="Tungtrongchitr A."/>
            <person name="Zhong N."/>
            <person name="Liu Z."/>
            <person name="Tsui S.K."/>
        </authorList>
    </citation>
    <scope>NUCLEOTIDE SEQUENCE [LARGE SCALE GENOMIC DNA]</scope>
    <source>
        <strain evidence="1">Derp</strain>
    </source>
</reference>
<accession>A0ABQ8JQP1</accession>
<keyword evidence="2" id="KW-1185">Reference proteome</keyword>
<gene>
    <name evidence="1" type="ORF">DERP_009152</name>
</gene>
<proteinExistence type="predicted"/>
<organism evidence="1 2">
    <name type="scientific">Dermatophagoides pteronyssinus</name>
    <name type="common">European house dust mite</name>
    <dbReference type="NCBI Taxonomy" id="6956"/>
    <lineage>
        <taxon>Eukaryota</taxon>
        <taxon>Metazoa</taxon>
        <taxon>Ecdysozoa</taxon>
        <taxon>Arthropoda</taxon>
        <taxon>Chelicerata</taxon>
        <taxon>Arachnida</taxon>
        <taxon>Acari</taxon>
        <taxon>Acariformes</taxon>
        <taxon>Sarcoptiformes</taxon>
        <taxon>Astigmata</taxon>
        <taxon>Psoroptidia</taxon>
        <taxon>Analgoidea</taxon>
        <taxon>Pyroglyphidae</taxon>
        <taxon>Dermatophagoidinae</taxon>
        <taxon>Dermatophagoides</taxon>
    </lineage>
</organism>